<gene>
    <name evidence="1" type="ORF">DF051_23845</name>
</gene>
<evidence type="ECO:0000313" key="1">
    <source>
        <dbReference type="EMBL" id="RQT12252.1"/>
    </source>
</evidence>
<comment type="caution">
    <text evidence="1">The sequence shown here is derived from an EMBL/GenBank/DDBJ whole genome shotgun (WGS) entry which is preliminary data.</text>
</comment>
<organism evidence="1 2">
    <name type="scientific">Burkholderia contaminans</name>
    <dbReference type="NCBI Taxonomy" id="488447"/>
    <lineage>
        <taxon>Bacteria</taxon>
        <taxon>Pseudomonadati</taxon>
        <taxon>Pseudomonadota</taxon>
        <taxon>Betaproteobacteria</taxon>
        <taxon>Burkholderiales</taxon>
        <taxon>Burkholderiaceae</taxon>
        <taxon>Burkholderia</taxon>
        <taxon>Burkholderia cepacia complex</taxon>
    </lineage>
</organism>
<accession>A0A3N8PKK4</accession>
<dbReference type="Proteomes" id="UP000277921">
    <property type="component" value="Unassembled WGS sequence"/>
</dbReference>
<name>A0A3N8PKK4_9BURK</name>
<proteinExistence type="predicted"/>
<evidence type="ECO:0000313" key="2">
    <source>
        <dbReference type="Proteomes" id="UP000277921"/>
    </source>
</evidence>
<protein>
    <submittedName>
        <fullName evidence="1">Uncharacterized protein</fullName>
    </submittedName>
</protein>
<dbReference type="AlphaFoldDB" id="A0A3N8PKK4"/>
<reference evidence="1 2" key="1">
    <citation type="submission" date="2018-08" db="EMBL/GenBank/DDBJ databases">
        <title>Comparative analysis of Burkholderia isolates from Puerto Rico.</title>
        <authorList>
            <person name="Hall C."/>
            <person name="Sahl J."/>
            <person name="Wagner D."/>
        </authorList>
    </citation>
    <scope>NUCLEOTIDE SEQUENCE [LARGE SCALE GENOMIC DNA]</scope>
    <source>
        <strain evidence="1 2">Bp9025</strain>
    </source>
</reference>
<sequence>MTQRSALLAASPTNAFFQTGERALPAVLRRRSSLVWLGQTALLAPCTTAGKARSQARYWREQALIARHQEPERKLRFFFVPTWRIRNKLGSSHLK</sequence>
<dbReference type="EMBL" id="QTQV01000014">
    <property type="protein sequence ID" value="RQT12252.1"/>
    <property type="molecule type" value="Genomic_DNA"/>
</dbReference>